<name>Q14MC3_SPICI</name>
<reference evidence="2 3" key="2">
    <citation type="submission" date="2019-11" db="EMBL/GenBank/DDBJ databases">
        <title>Whole genome sequencing and comparative genomics analyses of five strains of Spiroplasma citri.</title>
        <authorList>
            <person name="Yokomi R."/>
            <person name="Chen J."/>
            <person name="Rattner R."/>
            <person name="Vidalakis G."/>
        </authorList>
    </citation>
    <scope>NUCLEOTIDE SEQUENCE [LARGE SCALE GENOMIC DNA]</scope>
    <source>
        <strain evidence="2 3">BR12</strain>
    </source>
</reference>
<protein>
    <submittedName>
        <fullName evidence="1">Conserved hypothetical upf0236 protein n-terminal truncated</fullName>
    </submittedName>
</protein>
<dbReference type="EMBL" id="AM285311">
    <property type="protein sequence ID" value="CAK99356.1"/>
    <property type="molecule type" value="Genomic_DNA"/>
</dbReference>
<dbReference type="STRING" id="2133.SCITRI_00753"/>
<dbReference type="EMBL" id="CP046368">
    <property type="protein sequence ID" value="QIA68703.1"/>
    <property type="molecule type" value="Genomic_DNA"/>
</dbReference>
<dbReference type="Proteomes" id="UP000464735">
    <property type="component" value="Chromosome"/>
</dbReference>
<organism evidence="1">
    <name type="scientific">Spiroplasma citri</name>
    <dbReference type="NCBI Taxonomy" id="2133"/>
    <lineage>
        <taxon>Bacteria</taxon>
        <taxon>Bacillati</taxon>
        <taxon>Mycoplasmatota</taxon>
        <taxon>Mollicutes</taxon>
        <taxon>Entomoplasmatales</taxon>
        <taxon>Spiroplasmataceae</taxon>
        <taxon>Spiroplasma</taxon>
    </lineage>
</organism>
<gene>
    <name evidence="2" type="ORF">GL298_03780</name>
    <name evidence="1" type="ORF">SPICI10_077</name>
</gene>
<dbReference type="KEGG" id="sck:SCITRI_00753"/>
<accession>Q14MC3</accession>
<reference evidence="1" key="1">
    <citation type="journal article" date="2010" name="Appl. Environ. Microbiol.">
        <title>Partial chromosome sequence of Spiroplasma citri reveals extensive viral invasion and important gene decay.</title>
        <authorList>
            <person name="Carle P."/>
            <person name="Saillard C."/>
            <person name="Carrere N."/>
            <person name="Carrere S."/>
            <person name="Duret S."/>
            <person name="Eveillard S."/>
            <person name="Gaurivaud P."/>
            <person name="Gourgues G."/>
            <person name="Gouzy J."/>
            <person name="Salar P."/>
            <person name="Verdin E."/>
            <person name="Breton M."/>
            <person name="Blanchard A."/>
            <person name="Laigret F."/>
            <person name="Bove J.M."/>
            <person name="Renaudin J."/>
            <person name="Foissac X."/>
        </authorList>
    </citation>
    <scope>NUCLEOTIDE SEQUENCE</scope>
    <source>
        <strain evidence="1">GII3-3X</strain>
    </source>
</reference>
<evidence type="ECO:0000313" key="2">
    <source>
        <dbReference type="EMBL" id="QIA68703.1"/>
    </source>
</evidence>
<dbReference type="GeneID" id="54238653"/>
<dbReference type="RefSeq" id="WP_071937249.1">
    <property type="nucleotide sequence ID" value="NZ_CP013197.1"/>
</dbReference>
<evidence type="ECO:0000313" key="3">
    <source>
        <dbReference type="Proteomes" id="UP000464735"/>
    </source>
</evidence>
<evidence type="ECO:0000313" key="1">
    <source>
        <dbReference type="EMBL" id="CAK99356.1"/>
    </source>
</evidence>
<dbReference type="AlphaFoldDB" id="Q14MC3"/>
<sequence>MQFKICKGLFKNGEYTKLVTHLEYFKNKSNLINKQNNLLNVIKYLKKRKDGVIAYKYDWCLSACAEALISHTIKAQLGHGNKIYSYDSFRNILALRVAKINGLNLVKEMFNEELENKDISLKNIKMAKWNNNANNSLYEPKKGGIPVMNYRTTGISKVLKEITAVR</sequence>
<proteinExistence type="predicted"/>